<sequence length="228" mass="25414">MSAQTFGIVIPGRPVDTSFQQVDANKFLITIQEAETINHLVIFLTGMLPPDTVGCIFFSLPDPNASPTWHYLGYLTNQKPSAIYKLSNLTQSKLLTNNGTSYDNSTDVPTSGIGFNYVQNYTLLVGQVGISIEPFTNEIAQLVPAIETTASNANLFTEFINKTVGNLYNYCLSFSKTAEELAIIANPFQQHQAGNTDQYVPLKCIQNWYENYTRRLSNDQNFWKTLSG</sequence>
<feature type="domain" description="Hikeshi-like C-terminal" evidence="3">
    <location>
        <begin position="156"/>
        <end position="224"/>
    </location>
</feature>
<dbReference type="InterPro" id="IPR031318">
    <property type="entry name" value="OPI10"/>
</dbReference>
<dbReference type="GO" id="GO:0006606">
    <property type="term" value="P:protein import into nucleus"/>
    <property type="evidence" value="ECO:0007669"/>
    <property type="project" value="TreeGrafter"/>
</dbReference>
<dbReference type="AlphaFoldDB" id="A0A6G1S5Q6"/>
<dbReference type="EMBL" id="GGYP01000937">
    <property type="protein sequence ID" value="MDE45708.1"/>
    <property type="molecule type" value="Transcribed_RNA"/>
</dbReference>
<dbReference type="InterPro" id="IPR008493">
    <property type="entry name" value="Hikeshi-like_N"/>
</dbReference>
<evidence type="ECO:0000259" key="2">
    <source>
        <dbReference type="Pfam" id="PF05603"/>
    </source>
</evidence>
<dbReference type="GO" id="GO:0005634">
    <property type="term" value="C:nucleus"/>
    <property type="evidence" value="ECO:0007669"/>
    <property type="project" value="TreeGrafter"/>
</dbReference>
<dbReference type="InterPro" id="IPR048364">
    <property type="entry name" value="Hikeshi-like_C"/>
</dbReference>
<feature type="domain" description="Hikeshi-like N-terminal" evidence="2">
    <location>
        <begin position="9"/>
        <end position="142"/>
    </location>
</feature>
<evidence type="ECO:0000259" key="3">
    <source>
        <dbReference type="Pfam" id="PF21057"/>
    </source>
</evidence>
<dbReference type="Pfam" id="PF21057">
    <property type="entry name" value="Hikeshi-like_C"/>
    <property type="match status" value="1"/>
</dbReference>
<dbReference type="PANTHER" id="PTHR12925">
    <property type="entry name" value="HIKESHI FAMILY MEMBER"/>
    <property type="match status" value="1"/>
</dbReference>
<gene>
    <name evidence="4" type="ORF">g.4308</name>
</gene>
<dbReference type="GO" id="GO:0005829">
    <property type="term" value="C:cytosol"/>
    <property type="evidence" value="ECO:0007669"/>
    <property type="project" value="TreeGrafter"/>
</dbReference>
<proteinExistence type="inferred from homology"/>
<dbReference type="Pfam" id="PF05603">
    <property type="entry name" value="Hikeshi-like_N"/>
    <property type="match status" value="1"/>
</dbReference>
<evidence type="ECO:0000313" key="4">
    <source>
        <dbReference type="EMBL" id="MDE45708.1"/>
    </source>
</evidence>
<accession>A0A6G1S5Q6</accession>
<comment type="similarity">
    <text evidence="1">Belongs to the OPI10 family.</text>
</comment>
<dbReference type="PANTHER" id="PTHR12925:SF0">
    <property type="entry name" value="PROTEIN HIKESHI"/>
    <property type="match status" value="1"/>
</dbReference>
<organism evidence="4">
    <name type="scientific">Aceria tosichella</name>
    <name type="common">wheat curl mite</name>
    <dbReference type="NCBI Taxonomy" id="561515"/>
    <lineage>
        <taxon>Eukaryota</taxon>
        <taxon>Metazoa</taxon>
        <taxon>Ecdysozoa</taxon>
        <taxon>Arthropoda</taxon>
        <taxon>Chelicerata</taxon>
        <taxon>Arachnida</taxon>
        <taxon>Acari</taxon>
        <taxon>Acariformes</taxon>
        <taxon>Trombidiformes</taxon>
        <taxon>Prostigmata</taxon>
        <taxon>Eupodina</taxon>
        <taxon>Eriophyoidea</taxon>
        <taxon>Eriophyidae</taxon>
        <taxon>Eriophyinae</taxon>
        <taxon>Aceriini</taxon>
        <taxon>Aceria</taxon>
    </lineage>
</organism>
<dbReference type="GO" id="GO:0061608">
    <property type="term" value="F:nuclear import signal receptor activity"/>
    <property type="evidence" value="ECO:0007669"/>
    <property type="project" value="TreeGrafter"/>
</dbReference>
<name>A0A6G1S5Q6_9ACAR</name>
<reference evidence="4" key="1">
    <citation type="submission" date="2018-10" db="EMBL/GenBank/DDBJ databases">
        <title>Transcriptome assembly of Aceria tosichella (Wheat curl mite) Type 2.</title>
        <authorList>
            <person name="Scully E.D."/>
            <person name="Geib S.M."/>
            <person name="Palmer N.A."/>
            <person name="Gupta A.K."/>
            <person name="Sarath G."/>
            <person name="Tatineni S."/>
        </authorList>
    </citation>
    <scope>NUCLEOTIDE SEQUENCE</scope>
    <source>
        <strain evidence="4">LincolnNE</strain>
    </source>
</reference>
<protein>
    <submittedName>
        <fullName evidence="4">Protein OPI10</fullName>
    </submittedName>
</protein>
<dbReference type="GO" id="GO:0030544">
    <property type="term" value="F:Hsp70 protein binding"/>
    <property type="evidence" value="ECO:0007669"/>
    <property type="project" value="TreeGrafter"/>
</dbReference>
<evidence type="ECO:0000256" key="1">
    <source>
        <dbReference type="ARBA" id="ARBA00006623"/>
    </source>
</evidence>